<dbReference type="PANTHER" id="PTHR13385">
    <property type="entry name" value="AUTOPHAGY PROTEIN 12"/>
    <property type="match status" value="1"/>
</dbReference>
<sequence>MAPPVIRDDDKVVVQFNHTGSAPILKQNKYKFPASTRFLTIASQLRAQLGLPQEEALFLYCKQSFAPPLDARLGDIALCFHVDGVLILNYCQTPAWG</sequence>
<dbReference type="GO" id="GO:0000045">
    <property type="term" value="P:autophagosome assembly"/>
    <property type="evidence" value="ECO:0007669"/>
    <property type="project" value="InterPro"/>
</dbReference>
<dbReference type="GO" id="GO:0061723">
    <property type="term" value="P:glycophagy"/>
    <property type="evidence" value="ECO:0007669"/>
    <property type="project" value="TreeGrafter"/>
</dbReference>
<gene>
    <name evidence="5" type="ORF">AB1Y20_005442</name>
</gene>
<comment type="subunit">
    <text evidence="4">Forms a conjugate with ATG5.</text>
</comment>
<evidence type="ECO:0000313" key="6">
    <source>
        <dbReference type="Proteomes" id="UP001515480"/>
    </source>
</evidence>
<dbReference type="Pfam" id="PF04110">
    <property type="entry name" value="APG12"/>
    <property type="match status" value="1"/>
</dbReference>
<dbReference type="CDD" id="cd01612">
    <property type="entry name" value="Ubl_ATG12"/>
    <property type="match status" value="1"/>
</dbReference>
<dbReference type="GO" id="GO:0019776">
    <property type="term" value="F:Atg8-family ligase activity"/>
    <property type="evidence" value="ECO:0007669"/>
    <property type="project" value="TreeGrafter"/>
</dbReference>
<dbReference type="InterPro" id="IPR007242">
    <property type="entry name" value="Atg12"/>
</dbReference>
<dbReference type="SUPFAM" id="SSF54236">
    <property type="entry name" value="Ubiquitin-like"/>
    <property type="match status" value="1"/>
</dbReference>
<dbReference type="GO" id="GO:0034274">
    <property type="term" value="C:Atg12-Atg5-Atg16 complex"/>
    <property type="evidence" value="ECO:0007669"/>
    <property type="project" value="TreeGrafter"/>
</dbReference>
<keyword evidence="3 4" id="KW-0072">Autophagy</keyword>
<evidence type="ECO:0000256" key="2">
    <source>
        <dbReference type="ARBA" id="ARBA00022786"/>
    </source>
</evidence>
<dbReference type="GO" id="GO:0034727">
    <property type="term" value="P:piecemeal microautophagy of the nucleus"/>
    <property type="evidence" value="ECO:0007669"/>
    <property type="project" value="TreeGrafter"/>
</dbReference>
<dbReference type="EMBL" id="JBGBPQ010000013">
    <property type="protein sequence ID" value="KAL1512176.1"/>
    <property type="molecule type" value="Genomic_DNA"/>
</dbReference>
<dbReference type="GO" id="GO:0000421">
    <property type="term" value="C:autophagosome membrane"/>
    <property type="evidence" value="ECO:0007669"/>
    <property type="project" value="TreeGrafter"/>
</dbReference>
<proteinExistence type="inferred from homology"/>
<comment type="similarity">
    <text evidence="4">Belongs to the ATG12 family.</text>
</comment>
<comment type="caution">
    <text evidence="5">The sequence shown here is derived from an EMBL/GenBank/DDBJ whole genome shotgun (WGS) entry which is preliminary data.</text>
</comment>
<reference evidence="5 6" key="1">
    <citation type="journal article" date="2024" name="Science">
        <title>Giant polyketide synthase enzymes in the biosynthesis of giant marine polyether toxins.</title>
        <authorList>
            <person name="Fallon T.R."/>
            <person name="Shende V.V."/>
            <person name="Wierzbicki I.H."/>
            <person name="Pendleton A.L."/>
            <person name="Watervoot N.F."/>
            <person name="Auber R.P."/>
            <person name="Gonzalez D.J."/>
            <person name="Wisecaver J.H."/>
            <person name="Moore B.S."/>
        </authorList>
    </citation>
    <scope>NUCLEOTIDE SEQUENCE [LARGE SCALE GENOMIC DNA]</scope>
    <source>
        <strain evidence="5 6">12B1</strain>
    </source>
</reference>
<name>A0AB34J4N1_PRYPA</name>
<keyword evidence="6" id="KW-1185">Reference proteome</keyword>
<evidence type="ECO:0000256" key="3">
    <source>
        <dbReference type="ARBA" id="ARBA00023006"/>
    </source>
</evidence>
<dbReference type="PANTHER" id="PTHR13385:SF0">
    <property type="entry name" value="UBIQUITIN-LIKE PROTEIN ATG12"/>
    <property type="match status" value="1"/>
</dbReference>
<evidence type="ECO:0000256" key="4">
    <source>
        <dbReference type="RuleBase" id="RU361201"/>
    </source>
</evidence>
<organism evidence="5 6">
    <name type="scientific">Prymnesium parvum</name>
    <name type="common">Toxic golden alga</name>
    <dbReference type="NCBI Taxonomy" id="97485"/>
    <lineage>
        <taxon>Eukaryota</taxon>
        <taxon>Haptista</taxon>
        <taxon>Haptophyta</taxon>
        <taxon>Prymnesiophyceae</taxon>
        <taxon>Prymnesiales</taxon>
        <taxon>Prymnesiaceae</taxon>
        <taxon>Prymnesium</taxon>
    </lineage>
</organism>
<accession>A0AB34J4N1</accession>
<evidence type="ECO:0000256" key="1">
    <source>
        <dbReference type="ARBA" id="ARBA00022499"/>
    </source>
</evidence>
<dbReference type="GO" id="GO:0097352">
    <property type="term" value="P:autophagosome maturation"/>
    <property type="evidence" value="ECO:0007669"/>
    <property type="project" value="TreeGrafter"/>
</dbReference>
<evidence type="ECO:0000313" key="5">
    <source>
        <dbReference type="EMBL" id="KAL1512176.1"/>
    </source>
</evidence>
<dbReference type="GO" id="GO:0000422">
    <property type="term" value="P:autophagy of mitochondrion"/>
    <property type="evidence" value="ECO:0007669"/>
    <property type="project" value="TreeGrafter"/>
</dbReference>
<keyword evidence="2 4" id="KW-0833">Ubl conjugation pathway</keyword>
<dbReference type="AlphaFoldDB" id="A0AB34J4N1"/>
<dbReference type="InterPro" id="IPR029071">
    <property type="entry name" value="Ubiquitin-like_domsf"/>
</dbReference>
<protein>
    <recommendedName>
        <fullName evidence="4">Ubiquitin-like protein ATG12</fullName>
    </recommendedName>
</protein>
<dbReference type="Gene3D" id="3.10.20.90">
    <property type="entry name" value="Phosphatidylinositol 3-kinase Catalytic Subunit, Chain A, domain 1"/>
    <property type="match status" value="1"/>
</dbReference>
<dbReference type="GO" id="GO:0034045">
    <property type="term" value="C:phagophore assembly site membrane"/>
    <property type="evidence" value="ECO:0007669"/>
    <property type="project" value="TreeGrafter"/>
</dbReference>
<keyword evidence="1 4" id="KW-1017">Isopeptide bond</keyword>
<dbReference type="Proteomes" id="UP001515480">
    <property type="component" value="Unassembled WGS sequence"/>
</dbReference>